<name>A0A6M2CWV7_RHIMP</name>
<reference evidence="1" key="1">
    <citation type="submission" date="2019-09" db="EMBL/GenBank/DDBJ databases">
        <title>Organ-specific transcriptomic study of the physiology of the cattle tick, Rhipicephalus microplus.</title>
        <authorList>
            <person name="Tirloni L."/>
            <person name="Braz G."/>
            <person name="Gandara A.C.P."/>
            <person name="Sabadin G.A."/>
            <person name="da Silva R.M."/>
            <person name="Guizzo M.G."/>
            <person name="Machado J.A."/>
            <person name="Costa E.P."/>
            <person name="Gomes H.F."/>
            <person name="Moraes J."/>
            <person name="Mota M.B.S."/>
            <person name="Mesquita R.D."/>
            <person name="Alvarenga P.H."/>
            <person name="Alves F."/>
            <person name="Seixas A."/>
            <person name="da Fonseca R.N."/>
            <person name="Fogaca A."/>
            <person name="Logullo C."/>
            <person name="Tanaka A."/>
            <person name="Daffre S."/>
            <person name="Termignoni C."/>
            <person name="Vaz I.S.Jr."/>
            <person name="Oliveira P.L."/>
            <person name="Ribeiro J.M."/>
        </authorList>
    </citation>
    <scope>NUCLEOTIDE SEQUENCE</scope>
    <source>
        <strain evidence="1">Porto Alegre</strain>
    </source>
</reference>
<accession>A0A6M2CWV7</accession>
<dbReference type="AlphaFoldDB" id="A0A6M2CWV7"/>
<dbReference type="EMBL" id="GHWJ01005516">
    <property type="protein sequence ID" value="NOV38253.1"/>
    <property type="molecule type" value="Transcribed_RNA"/>
</dbReference>
<organism evidence="1">
    <name type="scientific">Rhipicephalus microplus</name>
    <name type="common">Cattle tick</name>
    <name type="synonym">Boophilus microplus</name>
    <dbReference type="NCBI Taxonomy" id="6941"/>
    <lineage>
        <taxon>Eukaryota</taxon>
        <taxon>Metazoa</taxon>
        <taxon>Ecdysozoa</taxon>
        <taxon>Arthropoda</taxon>
        <taxon>Chelicerata</taxon>
        <taxon>Arachnida</taxon>
        <taxon>Acari</taxon>
        <taxon>Parasitiformes</taxon>
        <taxon>Ixodida</taxon>
        <taxon>Ixodoidea</taxon>
        <taxon>Ixodidae</taxon>
        <taxon>Rhipicephalinae</taxon>
        <taxon>Rhipicephalus</taxon>
        <taxon>Boophilus</taxon>
    </lineage>
</organism>
<evidence type="ECO:0000313" key="1">
    <source>
        <dbReference type="EMBL" id="NOV38253.1"/>
    </source>
</evidence>
<protein>
    <submittedName>
        <fullName evidence="1">Putative tick transposon</fullName>
    </submittedName>
</protein>
<proteinExistence type="predicted"/>
<sequence length="110" mass="12990">MYNRHSSITQIKRDIALTNLDSRRSVSRLCLLHKYYYNSWTSRLSLDIPSRTSSRLHNHLSFRRIFGNTQSFNNSALPRAIAVWNSLPDEIVSVRDPVKFRELLQIYMFS</sequence>